<dbReference type="PANTHER" id="PTHR27002:SF150">
    <property type="entry name" value="RECEPTOR-LIKE SERINE_THREONINE-PROTEIN KINASE SD1-8"/>
    <property type="match status" value="1"/>
</dbReference>
<dbReference type="SUPFAM" id="SSF56112">
    <property type="entry name" value="Protein kinase-like (PK-like)"/>
    <property type="match status" value="1"/>
</dbReference>
<dbReference type="GO" id="GO:0005524">
    <property type="term" value="F:ATP binding"/>
    <property type="evidence" value="ECO:0007669"/>
    <property type="project" value="UniProtKB-UniRule"/>
</dbReference>
<accession>V4L8J2</accession>
<dbReference type="GO" id="GO:0106310">
    <property type="term" value="F:protein serine kinase activity"/>
    <property type="evidence" value="ECO:0007669"/>
    <property type="project" value="RHEA"/>
</dbReference>
<dbReference type="eggNOG" id="ENOG502QS2H">
    <property type="taxonomic scope" value="Eukaryota"/>
</dbReference>
<evidence type="ECO:0000256" key="9">
    <source>
        <dbReference type="ARBA" id="ARBA00022840"/>
    </source>
</evidence>
<keyword evidence="12" id="KW-1015">Disulfide bond</keyword>
<keyword evidence="24" id="KW-1185">Reference proteome</keyword>
<keyword evidence="11 18" id="KW-0472">Membrane</keyword>
<dbReference type="SMART" id="SM00473">
    <property type="entry name" value="PAN_AP"/>
    <property type="match status" value="1"/>
</dbReference>
<dbReference type="InterPro" id="IPR024171">
    <property type="entry name" value="SRK-like_kinase"/>
</dbReference>
<evidence type="ECO:0000256" key="4">
    <source>
        <dbReference type="ARBA" id="ARBA00022679"/>
    </source>
</evidence>
<dbReference type="Pfam" id="PF08276">
    <property type="entry name" value="PAN_2"/>
    <property type="match status" value="1"/>
</dbReference>
<evidence type="ECO:0000313" key="23">
    <source>
        <dbReference type="EMBL" id="ESQ46735.1"/>
    </source>
</evidence>
<feature type="transmembrane region" description="Helical" evidence="18">
    <location>
        <begin position="434"/>
        <end position="458"/>
    </location>
</feature>
<dbReference type="CDD" id="cd01098">
    <property type="entry name" value="PAN_AP_plant"/>
    <property type="match status" value="1"/>
</dbReference>
<dbReference type="Gene3D" id="2.90.10.30">
    <property type="match status" value="1"/>
</dbReference>
<evidence type="ECO:0000256" key="14">
    <source>
        <dbReference type="ARBA" id="ARBA00047899"/>
    </source>
</evidence>
<keyword evidence="8 16" id="KW-0418">Kinase</keyword>
<feature type="domain" description="Protein kinase" evidence="20">
    <location>
        <begin position="500"/>
        <end position="773"/>
    </location>
</feature>
<feature type="domain" description="Bulb-type lectin" evidence="21">
    <location>
        <begin position="17"/>
        <end position="140"/>
    </location>
</feature>
<dbReference type="PROSITE" id="PS50948">
    <property type="entry name" value="PAN"/>
    <property type="match status" value="1"/>
</dbReference>
<evidence type="ECO:0000259" key="22">
    <source>
        <dbReference type="PROSITE" id="PS50948"/>
    </source>
</evidence>
<dbReference type="InterPro" id="IPR000719">
    <property type="entry name" value="Prot_kinase_dom"/>
</dbReference>
<dbReference type="InterPro" id="IPR017441">
    <property type="entry name" value="Protein_kinase_ATP_BS"/>
</dbReference>
<keyword evidence="4 16" id="KW-0808">Transferase</keyword>
<comment type="catalytic activity">
    <reaction evidence="14 16">
        <text>L-threonyl-[protein] + ATP = O-phospho-L-threonyl-[protein] + ADP + H(+)</text>
        <dbReference type="Rhea" id="RHEA:46608"/>
        <dbReference type="Rhea" id="RHEA-COMP:11060"/>
        <dbReference type="Rhea" id="RHEA-COMP:11605"/>
        <dbReference type="ChEBI" id="CHEBI:15378"/>
        <dbReference type="ChEBI" id="CHEBI:30013"/>
        <dbReference type="ChEBI" id="CHEBI:30616"/>
        <dbReference type="ChEBI" id="CHEBI:61977"/>
        <dbReference type="ChEBI" id="CHEBI:456216"/>
        <dbReference type="EC" id="2.7.11.1"/>
    </reaction>
</comment>
<keyword evidence="2" id="KW-1003">Cell membrane</keyword>
<keyword evidence="3 16" id="KW-0723">Serine/threonine-protein kinase</keyword>
<dbReference type="EMBL" id="KI517416">
    <property type="protein sequence ID" value="ESQ46735.1"/>
    <property type="molecule type" value="Genomic_DNA"/>
</dbReference>
<evidence type="ECO:0000256" key="19">
    <source>
        <dbReference type="SAM" id="SignalP"/>
    </source>
</evidence>
<evidence type="ECO:0000259" key="20">
    <source>
        <dbReference type="PROSITE" id="PS50011"/>
    </source>
</evidence>
<feature type="domain" description="Apple" evidence="22">
    <location>
        <begin position="333"/>
        <end position="413"/>
    </location>
</feature>
<dbReference type="AlphaFoldDB" id="V4L8J2"/>
<gene>
    <name evidence="23" type="ORF">EUTSA_v10028322mg</name>
</gene>
<evidence type="ECO:0000256" key="6">
    <source>
        <dbReference type="ARBA" id="ARBA00022729"/>
    </source>
</evidence>
<dbReference type="Gene3D" id="3.30.200.20">
    <property type="entry name" value="Phosphorylase Kinase, domain 1"/>
    <property type="match status" value="1"/>
</dbReference>
<dbReference type="GO" id="GO:0048544">
    <property type="term" value="P:recognition of pollen"/>
    <property type="evidence" value="ECO:0007669"/>
    <property type="project" value="InterPro"/>
</dbReference>
<dbReference type="InterPro" id="IPR001480">
    <property type="entry name" value="Bulb-type_lectin_dom"/>
</dbReference>
<evidence type="ECO:0000256" key="3">
    <source>
        <dbReference type="ARBA" id="ARBA00022527"/>
    </source>
</evidence>
<dbReference type="STRING" id="72664.V4L8J2"/>
<keyword evidence="9 16" id="KW-0067">ATP-binding</keyword>
<protein>
    <recommendedName>
        <fullName evidence="16">Receptor-like serine/threonine-protein kinase</fullName>
        <ecNumber evidence="16">2.7.11.1</ecNumber>
    </recommendedName>
</protein>
<keyword evidence="5 18" id="KW-0812">Transmembrane</keyword>
<dbReference type="InterPro" id="IPR001245">
    <property type="entry name" value="Ser-Thr/Tyr_kinase_cat_dom"/>
</dbReference>
<evidence type="ECO:0000256" key="17">
    <source>
        <dbReference type="PROSITE-ProRule" id="PRU10141"/>
    </source>
</evidence>
<evidence type="ECO:0000256" key="1">
    <source>
        <dbReference type="ARBA" id="ARBA00004251"/>
    </source>
</evidence>
<name>V4L8J2_EUTSA</name>
<dbReference type="Gramene" id="ESQ46735">
    <property type="protein sequence ID" value="ESQ46735"/>
    <property type="gene ID" value="EUTSA_v10028322mg"/>
</dbReference>
<evidence type="ECO:0000256" key="16">
    <source>
        <dbReference type="PIRNR" id="PIRNR000641"/>
    </source>
</evidence>
<evidence type="ECO:0000256" key="11">
    <source>
        <dbReference type="ARBA" id="ARBA00023136"/>
    </source>
</evidence>
<dbReference type="InterPro" id="IPR036426">
    <property type="entry name" value="Bulb-type_lectin_dom_sf"/>
</dbReference>
<feature type="signal peptide" evidence="19">
    <location>
        <begin position="1"/>
        <end position="23"/>
    </location>
</feature>
<dbReference type="GO" id="GO:0005886">
    <property type="term" value="C:plasma membrane"/>
    <property type="evidence" value="ECO:0007669"/>
    <property type="project" value="UniProtKB-SubCell"/>
</dbReference>
<dbReference type="FunFam" id="3.30.200.20:FF:000039">
    <property type="entry name" value="receptor-like protein kinase FERONIA"/>
    <property type="match status" value="1"/>
</dbReference>
<dbReference type="KEGG" id="eus:EUTSA_v10028322mg"/>
<dbReference type="Gene3D" id="1.10.510.10">
    <property type="entry name" value="Transferase(Phosphotransferase) domain 1"/>
    <property type="match status" value="1"/>
</dbReference>
<comment type="similarity">
    <text evidence="16">Belongs to the protein kinase superfamily. Ser/Thr protein kinase family.</text>
</comment>
<sequence>MRFISFLLVFFLTVSSLDSYAQAYSLSQRENIMSAKKQFVCGLFKPSAGSRGWYVGIWHYKLPKEMVWVANRDRPLSKPIGELKVINTNLVLLDQYGNRVWWTNVTSTNLNKSPLIVELLDIGNLVLRYSNNVASYEWQSFDFPTDTLVSGMKLGWDAKTNINRTLRSWRGSDDPSSGEFTYAVEQNELAQSFIRKKGVPILRSDIWKTLNDVEETSETLSYGTYSITVTEEEATYFFRTTNESFFSVLRLSYDGLLNRTTWIPKPQQMWKPIMHILPDDACGSYNLCGANGLCRRDASPDCHCIDFFEAKYKEAWDLNDWTGGCERKTSLNCSSDGFVRLSEMKLPDISKSIVNRRIGLEECKDKCLEMCNCTAYANTNMKDGGSGCVIWFGDLIDLRKNNIAGQDLFVRLAATDAEAAAEANRKRKKKSTKMIMVIVGVAIVLLLGCIIFIMTCIWRRKKRPARAIAEAPIAATETSIGVLRCEPMDLLTVATATQHFSDSNKIGQGGFGIVYKGLLDNQTVAVKRLLRRSAQGMQGFANEVRLMASVQHINLVQVLGYCFEGDEMILVFEFLENSSLDTYIFDKTQSSKLDWEKRLLITTGIARGLLYLHQDSRNILLDKDMVPKIADFGMARLFGSDETEAATSTVVGTYGYMSPEYAIDRICSVKSDVFSFGVLVLEIISGRRNTEFFHTNEESLLNYVWRNWKEGKGLEMVDPVIVDSSPTFQPHEVLRSIQIGLLCVQECAEDRPAMSSVILMLTSERTEMEQPKLPGFSVGRFEIGSSSTKQQSWTVPDLTNSILEAR</sequence>
<evidence type="ECO:0000256" key="7">
    <source>
        <dbReference type="ARBA" id="ARBA00022741"/>
    </source>
</evidence>
<dbReference type="InterPro" id="IPR011009">
    <property type="entry name" value="Kinase-like_dom_sf"/>
</dbReference>
<dbReference type="Pfam" id="PF07714">
    <property type="entry name" value="PK_Tyr_Ser-Thr"/>
    <property type="match status" value="1"/>
</dbReference>
<dbReference type="Pfam" id="PF00954">
    <property type="entry name" value="S_locus_glycop"/>
    <property type="match status" value="1"/>
</dbReference>
<evidence type="ECO:0000256" key="15">
    <source>
        <dbReference type="ARBA" id="ARBA00048679"/>
    </source>
</evidence>
<dbReference type="InterPro" id="IPR000858">
    <property type="entry name" value="S_locus_glycoprot_dom"/>
</dbReference>
<keyword evidence="10 18" id="KW-1133">Transmembrane helix</keyword>
<feature type="binding site" evidence="17">
    <location>
        <position position="527"/>
    </location>
    <ligand>
        <name>ATP</name>
        <dbReference type="ChEBI" id="CHEBI:30616"/>
    </ligand>
</feature>
<evidence type="ECO:0000256" key="8">
    <source>
        <dbReference type="ARBA" id="ARBA00022777"/>
    </source>
</evidence>
<dbReference type="FunFam" id="1.10.510.10:FF:000060">
    <property type="entry name" value="G-type lectin S-receptor-like serine/threonine-protein kinase"/>
    <property type="match status" value="1"/>
</dbReference>
<evidence type="ECO:0000256" key="2">
    <source>
        <dbReference type="ARBA" id="ARBA00022475"/>
    </source>
</evidence>
<dbReference type="PIRSF" id="PIRSF000641">
    <property type="entry name" value="SRK"/>
    <property type="match status" value="1"/>
</dbReference>
<feature type="chain" id="PRO_5004721452" description="Receptor-like serine/threonine-protein kinase" evidence="19">
    <location>
        <begin position="24"/>
        <end position="806"/>
    </location>
</feature>
<dbReference type="InterPro" id="IPR021820">
    <property type="entry name" value="S-locus_recpt_kinase_C"/>
</dbReference>
<comment type="catalytic activity">
    <reaction evidence="15 16">
        <text>L-seryl-[protein] + ATP = O-phospho-L-seryl-[protein] + ADP + H(+)</text>
        <dbReference type="Rhea" id="RHEA:17989"/>
        <dbReference type="Rhea" id="RHEA-COMP:9863"/>
        <dbReference type="Rhea" id="RHEA-COMP:11604"/>
        <dbReference type="ChEBI" id="CHEBI:15378"/>
        <dbReference type="ChEBI" id="CHEBI:29999"/>
        <dbReference type="ChEBI" id="CHEBI:30616"/>
        <dbReference type="ChEBI" id="CHEBI:83421"/>
        <dbReference type="ChEBI" id="CHEBI:456216"/>
        <dbReference type="EC" id="2.7.11.1"/>
    </reaction>
</comment>
<dbReference type="GO" id="GO:0004674">
    <property type="term" value="F:protein serine/threonine kinase activity"/>
    <property type="evidence" value="ECO:0007669"/>
    <property type="project" value="UniProtKB-KW"/>
</dbReference>
<proteinExistence type="inferred from homology"/>
<dbReference type="InterPro" id="IPR003609">
    <property type="entry name" value="Pan_app"/>
</dbReference>
<dbReference type="PANTHER" id="PTHR27002">
    <property type="entry name" value="RECEPTOR-LIKE SERINE/THREONINE-PROTEIN KINASE SD1-8"/>
    <property type="match status" value="1"/>
</dbReference>
<dbReference type="Proteomes" id="UP000030689">
    <property type="component" value="Unassembled WGS sequence"/>
</dbReference>
<keyword evidence="6 19" id="KW-0732">Signal</keyword>
<evidence type="ECO:0000313" key="24">
    <source>
        <dbReference type="Proteomes" id="UP000030689"/>
    </source>
</evidence>
<comment type="subcellular location">
    <subcellularLocation>
        <location evidence="1">Cell membrane</location>
        <topology evidence="1">Single-pass type I membrane protein</topology>
    </subcellularLocation>
</comment>
<evidence type="ECO:0000256" key="5">
    <source>
        <dbReference type="ARBA" id="ARBA00022692"/>
    </source>
</evidence>
<dbReference type="PROSITE" id="PS50927">
    <property type="entry name" value="BULB_LECTIN"/>
    <property type="match status" value="1"/>
</dbReference>
<dbReference type="Pfam" id="PF11883">
    <property type="entry name" value="DUF3403"/>
    <property type="match status" value="1"/>
</dbReference>
<dbReference type="SMART" id="SM00108">
    <property type="entry name" value="B_lectin"/>
    <property type="match status" value="1"/>
</dbReference>
<dbReference type="SUPFAM" id="SSF51110">
    <property type="entry name" value="alpha-D-mannose-specific plant lectins"/>
    <property type="match status" value="1"/>
</dbReference>
<dbReference type="PROSITE" id="PS50011">
    <property type="entry name" value="PROTEIN_KINASE_DOM"/>
    <property type="match status" value="1"/>
</dbReference>
<reference evidence="23 24" key="1">
    <citation type="journal article" date="2013" name="Front. Plant Sci.">
        <title>The Reference Genome of the Halophytic Plant Eutrema salsugineum.</title>
        <authorList>
            <person name="Yang R."/>
            <person name="Jarvis D.E."/>
            <person name="Chen H."/>
            <person name="Beilstein M.A."/>
            <person name="Grimwood J."/>
            <person name="Jenkins J."/>
            <person name="Shu S."/>
            <person name="Prochnik S."/>
            <person name="Xin M."/>
            <person name="Ma C."/>
            <person name="Schmutz J."/>
            <person name="Wing R.A."/>
            <person name="Mitchell-Olds T."/>
            <person name="Schumaker K.S."/>
            <person name="Wang X."/>
        </authorList>
    </citation>
    <scope>NUCLEOTIDE SEQUENCE [LARGE SCALE GENOMIC DNA]</scope>
</reference>
<dbReference type="PROSITE" id="PS00107">
    <property type="entry name" value="PROTEIN_KINASE_ATP"/>
    <property type="match status" value="1"/>
</dbReference>
<evidence type="ECO:0000259" key="21">
    <source>
        <dbReference type="PROSITE" id="PS50927"/>
    </source>
</evidence>
<evidence type="ECO:0000256" key="12">
    <source>
        <dbReference type="ARBA" id="ARBA00023157"/>
    </source>
</evidence>
<keyword evidence="7 16" id="KW-0547">Nucleotide-binding</keyword>
<dbReference type="Pfam" id="PF01453">
    <property type="entry name" value="B_lectin"/>
    <property type="match status" value="1"/>
</dbReference>
<evidence type="ECO:0000256" key="18">
    <source>
        <dbReference type="SAM" id="Phobius"/>
    </source>
</evidence>
<evidence type="ECO:0000256" key="10">
    <source>
        <dbReference type="ARBA" id="ARBA00022989"/>
    </source>
</evidence>
<dbReference type="EC" id="2.7.11.1" evidence="16"/>
<organism evidence="23 24">
    <name type="scientific">Eutrema salsugineum</name>
    <name type="common">Saltwater cress</name>
    <name type="synonym">Sisymbrium salsugineum</name>
    <dbReference type="NCBI Taxonomy" id="72664"/>
    <lineage>
        <taxon>Eukaryota</taxon>
        <taxon>Viridiplantae</taxon>
        <taxon>Streptophyta</taxon>
        <taxon>Embryophyta</taxon>
        <taxon>Tracheophyta</taxon>
        <taxon>Spermatophyta</taxon>
        <taxon>Magnoliopsida</taxon>
        <taxon>eudicotyledons</taxon>
        <taxon>Gunneridae</taxon>
        <taxon>Pentapetalae</taxon>
        <taxon>rosids</taxon>
        <taxon>malvids</taxon>
        <taxon>Brassicales</taxon>
        <taxon>Brassicaceae</taxon>
        <taxon>Eutremeae</taxon>
        <taxon>Eutrema</taxon>
    </lineage>
</organism>
<dbReference type="CDD" id="cd00028">
    <property type="entry name" value="B_lectin"/>
    <property type="match status" value="1"/>
</dbReference>
<keyword evidence="13" id="KW-0325">Glycoprotein</keyword>
<dbReference type="OMA" id="TTWRING"/>
<evidence type="ECO:0000256" key="13">
    <source>
        <dbReference type="ARBA" id="ARBA00023180"/>
    </source>
</evidence>